<dbReference type="KEGG" id="xba:C7S18_10215"/>
<organism evidence="2 3">
    <name type="scientific">Ahniella affigens</name>
    <dbReference type="NCBI Taxonomy" id="2021234"/>
    <lineage>
        <taxon>Bacteria</taxon>
        <taxon>Pseudomonadati</taxon>
        <taxon>Pseudomonadota</taxon>
        <taxon>Gammaproteobacteria</taxon>
        <taxon>Lysobacterales</taxon>
        <taxon>Rhodanobacteraceae</taxon>
        <taxon>Ahniella</taxon>
    </lineage>
</organism>
<reference evidence="2 3" key="2">
    <citation type="submission" date="2018-03" db="EMBL/GenBank/DDBJ databases">
        <authorList>
            <person name="Keele B.F."/>
        </authorList>
    </citation>
    <scope>NUCLEOTIDE SEQUENCE [LARGE SCALE GENOMIC DNA]</scope>
    <source>
        <strain evidence="2 3">D13</strain>
    </source>
</reference>
<dbReference type="EMBL" id="CP027860">
    <property type="protein sequence ID" value="AVP97546.1"/>
    <property type="molecule type" value="Genomic_DNA"/>
</dbReference>
<evidence type="ECO:0000313" key="3">
    <source>
        <dbReference type="Proteomes" id="UP000241074"/>
    </source>
</evidence>
<keyword evidence="1" id="KW-1133">Transmembrane helix</keyword>
<keyword evidence="1" id="KW-0812">Transmembrane</keyword>
<reference evidence="2 3" key="1">
    <citation type="submission" date="2018-03" db="EMBL/GenBank/DDBJ databases">
        <title>Ahniella affigens gen. nov., sp. nov., a gammaproteobacterium isolated from sandy soil near a stream.</title>
        <authorList>
            <person name="Ko Y."/>
            <person name="Kim J.-H."/>
        </authorList>
    </citation>
    <scope>NUCLEOTIDE SEQUENCE [LARGE SCALE GENOMIC DNA]</scope>
    <source>
        <strain evidence="2 3">D13</strain>
    </source>
</reference>
<sequence>MSREASKGLLAAALEVFDSEGETMKRESVTNLVLVAVSLISIALFVGTLGKLGRANDELMAIRALAASLDVPEKRSETCPSIEEIGNEVSRIVDGKFASSVSSGRSSAVTDLVQSICRGRTESKQTYIDAVRKECVQKQIEN</sequence>
<name>A0A2P1PRR7_9GAMM</name>
<keyword evidence="3" id="KW-1185">Reference proteome</keyword>
<dbReference type="Proteomes" id="UP000241074">
    <property type="component" value="Chromosome"/>
</dbReference>
<keyword evidence="1" id="KW-0472">Membrane</keyword>
<evidence type="ECO:0000256" key="1">
    <source>
        <dbReference type="SAM" id="Phobius"/>
    </source>
</evidence>
<feature type="transmembrane region" description="Helical" evidence="1">
    <location>
        <begin position="32"/>
        <end position="53"/>
    </location>
</feature>
<protein>
    <submittedName>
        <fullName evidence="2">Uncharacterized protein</fullName>
    </submittedName>
</protein>
<proteinExistence type="predicted"/>
<gene>
    <name evidence="2" type="ORF">C7S18_10215</name>
</gene>
<accession>A0A2P1PRR7</accession>
<dbReference type="AlphaFoldDB" id="A0A2P1PRR7"/>
<evidence type="ECO:0000313" key="2">
    <source>
        <dbReference type="EMBL" id="AVP97546.1"/>
    </source>
</evidence>